<sequence length="208" mass="23405">MGGNSFDQLVEIFIRFPGIGPRQARRFVYFLLALDASSLLRLTNAINSLREESARCERCGYHFLKKGGKTNLCQICADPHRNREQLMIVEKDLDVDSFKKTDSYNGLFYILGGLVPILEKDPNKKVRLVPLQKIVKEETTNSKLKEIIIALSANPEGDYSTQYIKELLAPLLTNTATKISILGRGLSTGTEVEYSDPDTLRSALENRH</sequence>
<comment type="function">
    <text evidence="7">May play a role in DNA repair. It seems to be involved in an RecBC-independent recombinational process of DNA repair. It may act with RecF and RecO.</text>
</comment>
<evidence type="ECO:0000256" key="7">
    <source>
        <dbReference type="HAMAP-Rule" id="MF_00017"/>
    </source>
</evidence>
<keyword evidence="2 7" id="KW-0227">DNA damage</keyword>
<keyword evidence="5 7" id="KW-0233">DNA recombination</keyword>
<dbReference type="PANTHER" id="PTHR30446:SF0">
    <property type="entry name" value="RECOMBINATION PROTEIN RECR"/>
    <property type="match status" value="1"/>
</dbReference>
<keyword evidence="3 7" id="KW-0863">Zinc-finger</keyword>
<evidence type="ECO:0000259" key="8">
    <source>
        <dbReference type="PROSITE" id="PS50880"/>
    </source>
</evidence>
<keyword evidence="6 7" id="KW-0234">DNA repair</keyword>
<dbReference type="InterPro" id="IPR023627">
    <property type="entry name" value="Rcmb_RecR"/>
</dbReference>
<comment type="caution">
    <text evidence="7">Lacks conserved residue(s) required for the propagation of feature annotation.</text>
</comment>
<dbReference type="Gene3D" id="3.40.1360.10">
    <property type="match status" value="1"/>
</dbReference>
<dbReference type="Proteomes" id="UP000177043">
    <property type="component" value="Unassembled WGS sequence"/>
</dbReference>
<dbReference type="GO" id="GO:0006281">
    <property type="term" value="P:DNA repair"/>
    <property type="evidence" value="ECO:0007669"/>
    <property type="project" value="UniProtKB-UniRule"/>
</dbReference>
<dbReference type="Pfam" id="PF21175">
    <property type="entry name" value="RecR_C"/>
    <property type="match status" value="1"/>
</dbReference>
<evidence type="ECO:0000313" key="10">
    <source>
        <dbReference type="Proteomes" id="UP000177043"/>
    </source>
</evidence>
<feature type="domain" description="Toprim" evidence="8">
    <location>
        <begin position="84"/>
        <end position="187"/>
    </location>
</feature>
<accession>A0A1G2QDK0</accession>
<dbReference type="SUPFAM" id="SSF111304">
    <property type="entry name" value="Recombination protein RecR"/>
    <property type="match status" value="1"/>
</dbReference>
<comment type="similarity">
    <text evidence="7">Belongs to the RecR family.</text>
</comment>
<comment type="caution">
    <text evidence="9">The sequence shown here is derived from an EMBL/GenBank/DDBJ whole genome shotgun (WGS) entry which is preliminary data.</text>
</comment>
<evidence type="ECO:0000256" key="2">
    <source>
        <dbReference type="ARBA" id="ARBA00022763"/>
    </source>
</evidence>
<reference evidence="9 10" key="1">
    <citation type="journal article" date="2016" name="Nat. Commun.">
        <title>Thousands of microbial genomes shed light on interconnected biogeochemical processes in an aquifer system.</title>
        <authorList>
            <person name="Anantharaman K."/>
            <person name="Brown C.T."/>
            <person name="Hug L.A."/>
            <person name="Sharon I."/>
            <person name="Castelle C.J."/>
            <person name="Probst A.J."/>
            <person name="Thomas B.C."/>
            <person name="Singh A."/>
            <person name="Wilkins M.J."/>
            <person name="Karaoz U."/>
            <person name="Brodie E.L."/>
            <person name="Williams K.H."/>
            <person name="Hubbard S.S."/>
            <person name="Banfield J.F."/>
        </authorList>
    </citation>
    <scope>NUCLEOTIDE SEQUENCE [LARGE SCALE GENOMIC DNA]</scope>
</reference>
<gene>
    <name evidence="7" type="primary">recR</name>
    <name evidence="9" type="ORF">A2571_02730</name>
</gene>
<dbReference type="GO" id="GO:0008270">
    <property type="term" value="F:zinc ion binding"/>
    <property type="evidence" value="ECO:0007669"/>
    <property type="project" value="UniProtKB-KW"/>
</dbReference>
<keyword evidence="1 7" id="KW-0479">Metal-binding</keyword>
<evidence type="ECO:0000313" key="9">
    <source>
        <dbReference type="EMBL" id="OHA58660.1"/>
    </source>
</evidence>
<proteinExistence type="inferred from homology"/>
<dbReference type="Pfam" id="PF13662">
    <property type="entry name" value="Toprim_4"/>
    <property type="match status" value="1"/>
</dbReference>
<dbReference type="PROSITE" id="PS50880">
    <property type="entry name" value="TOPRIM"/>
    <property type="match status" value="1"/>
</dbReference>
<dbReference type="GO" id="GO:0006310">
    <property type="term" value="P:DNA recombination"/>
    <property type="evidence" value="ECO:0007669"/>
    <property type="project" value="UniProtKB-UniRule"/>
</dbReference>
<dbReference type="Gene3D" id="1.10.8.420">
    <property type="entry name" value="RecR Domain 1"/>
    <property type="match status" value="1"/>
</dbReference>
<name>A0A1G2QDK0_9BACT</name>
<dbReference type="STRING" id="1802438.A2571_02730"/>
<dbReference type="PANTHER" id="PTHR30446">
    <property type="entry name" value="RECOMBINATION PROTEIN RECR"/>
    <property type="match status" value="1"/>
</dbReference>
<dbReference type="GO" id="GO:0003677">
    <property type="term" value="F:DNA binding"/>
    <property type="evidence" value="ECO:0007669"/>
    <property type="project" value="UniProtKB-UniRule"/>
</dbReference>
<dbReference type="InterPro" id="IPR000093">
    <property type="entry name" value="DNA_Rcmb_RecR"/>
</dbReference>
<keyword evidence="4 7" id="KW-0862">Zinc</keyword>
<dbReference type="HAMAP" id="MF_00017">
    <property type="entry name" value="RecR"/>
    <property type="match status" value="1"/>
</dbReference>
<dbReference type="AlphaFoldDB" id="A0A1G2QDK0"/>
<evidence type="ECO:0000256" key="1">
    <source>
        <dbReference type="ARBA" id="ARBA00022723"/>
    </source>
</evidence>
<evidence type="ECO:0000256" key="6">
    <source>
        <dbReference type="ARBA" id="ARBA00023204"/>
    </source>
</evidence>
<protein>
    <recommendedName>
        <fullName evidence="7">Recombination protein RecR</fullName>
    </recommendedName>
</protein>
<evidence type="ECO:0000256" key="5">
    <source>
        <dbReference type="ARBA" id="ARBA00023172"/>
    </source>
</evidence>
<dbReference type="EMBL" id="MHTJ01000003">
    <property type="protein sequence ID" value="OHA58660.1"/>
    <property type="molecule type" value="Genomic_DNA"/>
</dbReference>
<dbReference type="SMART" id="SM00493">
    <property type="entry name" value="TOPRIM"/>
    <property type="match status" value="1"/>
</dbReference>
<evidence type="ECO:0000256" key="4">
    <source>
        <dbReference type="ARBA" id="ARBA00022833"/>
    </source>
</evidence>
<dbReference type="Pfam" id="PF21176">
    <property type="entry name" value="RecR_HhH"/>
    <property type="match status" value="1"/>
</dbReference>
<dbReference type="InterPro" id="IPR006171">
    <property type="entry name" value="TOPRIM_dom"/>
</dbReference>
<organism evidence="9 10">
    <name type="scientific">Candidatus Vogelbacteria bacterium RIFOXYD1_FULL_44_32</name>
    <dbReference type="NCBI Taxonomy" id="1802438"/>
    <lineage>
        <taxon>Bacteria</taxon>
        <taxon>Candidatus Vogeliibacteriota</taxon>
    </lineage>
</organism>
<evidence type="ECO:0000256" key="3">
    <source>
        <dbReference type="ARBA" id="ARBA00022771"/>
    </source>
</evidence>